<dbReference type="EMBL" id="JAXAVX010000005">
    <property type="protein sequence ID" value="MDX8152256.1"/>
    <property type="molecule type" value="Genomic_DNA"/>
</dbReference>
<feature type="transmembrane region" description="Helical" evidence="1">
    <location>
        <begin position="6"/>
        <end position="27"/>
    </location>
</feature>
<evidence type="ECO:0000313" key="2">
    <source>
        <dbReference type="EMBL" id="MDX8152256.1"/>
    </source>
</evidence>
<comment type="caution">
    <text evidence="2">The sequence shown here is derived from an EMBL/GenBank/DDBJ whole genome shotgun (WGS) entry which is preliminary data.</text>
</comment>
<dbReference type="InterPro" id="IPR036249">
    <property type="entry name" value="Thioredoxin-like_sf"/>
</dbReference>
<evidence type="ECO:0000256" key="1">
    <source>
        <dbReference type="SAM" id="Phobius"/>
    </source>
</evidence>
<sequence>MTAVWIASAVLAWVVVALLVAVVLSTLRQTAELRARVDDLEELLDVGAGAVLEPDPAAHLGERVPEAAVPILAPADLEPARSVLALGAPGEPAVLVLHSPTCASCVGLEDALRTAATEAPGVRFVSALALRPEAAAAHRAAHPLPGVATVAVDDLPAALQGESTPALHGLDGAGVLRLVERPRGVADLRAAAAALGT</sequence>
<proteinExistence type="predicted"/>
<dbReference type="Proteomes" id="UP001277761">
    <property type="component" value="Unassembled WGS sequence"/>
</dbReference>
<name>A0ABU4VK74_9ACTN</name>
<reference evidence="2 3" key="1">
    <citation type="submission" date="2023-11" db="EMBL/GenBank/DDBJ databases">
        <authorList>
            <person name="Xu M."/>
            <person name="Jiang T."/>
        </authorList>
    </citation>
    <scope>NUCLEOTIDE SEQUENCE [LARGE SCALE GENOMIC DNA]</scope>
    <source>
        <strain evidence="2 3">SD</strain>
    </source>
</reference>
<keyword evidence="1" id="KW-0812">Transmembrane</keyword>
<organism evidence="2 3">
    <name type="scientific">Patulibacter brassicae</name>
    <dbReference type="NCBI Taxonomy" id="1705717"/>
    <lineage>
        <taxon>Bacteria</taxon>
        <taxon>Bacillati</taxon>
        <taxon>Actinomycetota</taxon>
        <taxon>Thermoleophilia</taxon>
        <taxon>Solirubrobacterales</taxon>
        <taxon>Patulibacteraceae</taxon>
        <taxon>Patulibacter</taxon>
    </lineage>
</organism>
<gene>
    <name evidence="2" type="ORF">SK069_11665</name>
</gene>
<keyword evidence="1" id="KW-0472">Membrane</keyword>
<keyword evidence="1" id="KW-1133">Transmembrane helix</keyword>
<dbReference type="RefSeq" id="WP_319954411.1">
    <property type="nucleotide sequence ID" value="NZ_JAXAVX010000005.1"/>
</dbReference>
<evidence type="ECO:0000313" key="3">
    <source>
        <dbReference type="Proteomes" id="UP001277761"/>
    </source>
</evidence>
<keyword evidence="3" id="KW-1185">Reference proteome</keyword>
<protein>
    <recommendedName>
        <fullName evidence="4">Thioredoxin domain-containing protein</fullName>
    </recommendedName>
</protein>
<dbReference type="SUPFAM" id="SSF52833">
    <property type="entry name" value="Thioredoxin-like"/>
    <property type="match status" value="1"/>
</dbReference>
<accession>A0ABU4VK74</accession>
<evidence type="ECO:0008006" key="4">
    <source>
        <dbReference type="Google" id="ProtNLM"/>
    </source>
</evidence>